<gene>
    <name evidence="1" type="ORF">SORBI_3009G200566</name>
</gene>
<reference evidence="2" key="2">
    <citation type="journal article" date="2018" name="Plant J.">
        <title>The Sorghum bicolor reference genome: improved assembly, gene annotations, a transcriptome atlas, and signatures of genome organization.</title>
        <authorList>
            <person name="McCormick R.F."/>
            <person name="Truong S.K."/>
            <person name="Sreedasyam A."/>
            <person name="Jenkins J."/>
            <person name="Shu S."/>
            <person name="Sims D."/>
            <person name="Kennedy M."/>
            <person name="Amirebrahimi M."/>
            <person name="Weers B.D."/>
            <person name="McKinley B."/>
            <person name="Mattison A."/>
            <person name="Morishige D.T."/>
            <person name="Grimwood J."/>
            <person name="Schmutz J."/>
            <person name="Mullet J.E."/>
        </authorList>
    </citation>
    <scope>NUCLEOTIDE SEQUENCE [LARGE SCALE GENOMIC DNA]</scope>
    <source>
        <strain evidence="2">cv. BTx623</strain>
    </source>
</reference>
<organism evidence="1 2">
    <name type="scientific">Sorghum bicolor</name>
    <name type="common">Sorghum</name>
    <name type="synonym">Sorghum vulgare</name>
    <dbReference type="NCBI Taxonomy" id="4558"/>
    <lineage>
        <taxon>Eukaryota</taxon>
        <taxon>Viridiplantae</taxon>
        <taxon>Streptophyta</taxon>
        <taxon>Embryophyta</taxon>
        <taxon>Tracheophyta</taxon>
        <taxon>Spermatophyta</taxon>
        <taxon>Magnoliopsida</taxon>
        <taxon>Liliopsida</taxon>
        <taxon>Poales</taxon>
        <taxon>Poaceae</taxon>
        <taxon>PACMAD clade</taxon>
        <taxon>Panicoideae</taxon>
        <taxon>Andropogonodae</taxon>
        <taxon>Andropogoneae</taxon>
        <taxon>Sorghinae</taxon>
        <taxon>Sorghum</taxon>
    </lineage>
</organism>
<dbReference type="Gramene" id="OQU78313">
    <property type="protein sequence ID" value="OQU78313"/>
    <property type="gene ID" value="SORBI_3009G200566"/>
</dbReference>
<accession>A0A1Z5R3H6</accession>
<dbReference type="AlphaFoldDB" id="A0A1Z5R3H6"/>
<evidence type="ECO:0000313" key="2">
    <source>
        <dbReference type="Proteomes" id="UP000000768"/>
    </source>
</evidence>
<evidence type="ECO:0000313" key="1">
    <source>
        <dbReference type="EMBL" id="OQU78313.1"/>
    </source>
</evidence>
<sequence>MQTDKCQLCHARRTRPWNLLTRLASTSLMSCSGWSWTMQPAASEEVEDQTMCDSSFRRWLPRARGEIQRRARLLAATSDRSPNNNCYVLAAHGP</sequence>
<keyword evidence="2" id="KW-1185">Reference proteome</keyword>
<name>A0A1Z5R3H6_SORBI</name>
<protein>
    <submittedName>
        <fullName evidence="1">Uncharacterized protein</fullName>
    </submittedName>
</protein>
<dbReference type="InParanoid" id="A0A1Z5R3H6"/>
<proteinExistence type="predicted"/>
<dbReference type="EMBL" id="CM000768">
    <property type="protein sequence ID" value="OQU78313.1"/>
    <property type="molecule type" value="Genomic_DNA"/>
</dbReference>
<dbReference type="Proteomes" id="UP000000768">
    <property type="component" value="Chromosome 9"/>
</dbReference>
<reference evidence="1 2" key="1">
    <citation type="journal article" date="2009" name="Nature">
        <title>The Sorghum bicolor genome and the diversification of grasses.</title>
        <authorList>
            <person name="Paterson A.H."/>
            <person name="Bowers J.E."/>
            <person name="Bruggmann R."/>
            <person name="Dubchak I."/>
            <person name="Grimwood J."/>
            <person name="Gundlach H."/>
            <person name="Haberer G."/>
            <person name="Hellsten U."/>
            <person name="Mitros T."/>
            <person name="Poliakov A."/>
            <person name="Schmutz J."/>
            <person name="Spannagl M."/>
            <person name="Tang H."/>
            <person name="Wang X."/>
            <person name="Wicker T."/>
            <person name="Bharti A.K."/>
            <person name="Chapman J."/>
            <person name="Feltus F.A."/>
            <person name="Gowik U."/>
            <person name="Grigoriev I.V."/>
            <person name="Lyons E."/>
            <person name="Maher C.A."/>
            <person name="Martis M."/>
            <person name="Narechania A."/>
            <person name="Otillar R.P."/>
            <person name="Penning B.W."/>
            <person name="Salamov A.A."/>
            <person name="Wang Y."/>
            <person name="Zhang L."/>
            <person name="Carpita N.C."/>
            <person name="Freeling M."/>
            <person name="Gingle A.R."/>
            <person name="Hash C.T."/>
            <person name="Keller B."/>
            <person name="Klein P."/>
            <person name="Kresovich S."/>
            <person name="McCann M.C."/>
            <person name="Ming R."/>
            <person name="Peterson D.G."/>
            <person name="Mehboob-ur-Rahman"/>
            <person name="Ware D."/>
            <person name="Westhoff P."/>
            <person name="Mayer K.F."/>
            <person name="Messing J."/>
            <person name="Rokhsar D.S."/>
        </authorList>
    </citation>
    <scope>NUCLEOTIDE SEQUENCE [LARGE SCALE GENOMIC DNA]</scope>
    <source>
        <strain evidence="2">cv. BTx623</strain>
    </source>
</reference>